<evidence type="ECO:0000313" key="3">
    <source>
        <dbReference type="EMBL" id="MCY3087166.1"/>
    </source>
</evidence>
<keyword evidence="5" id="KW-1185">Reference proteome</keyword>
<accession>A0A9Q4H4Z6</accession>
<proteinExistence type="predicted"/>
<name>A0A1E9PJ20_9LACT</name>
<organism evidence="3 6">
    <name type="scientific">Aerococcus mictus</name>
    <dbReference type="NCBI Taxonomy" id="2976810"/>
    <lineage>
        <taxon>Bacteria</taxon>
        <taxon>Bacillati</taxon>
        <taxon>Bacillota</taxon>
        <taxon>Bacilli</taxon>
        <taxon>Lactobacillales</taxon>
        <taxon>Aerococcaceae</taxon>
        <taxon>Aerococcus</taxon>
    </lineage>
</organism>
<dbReference type="EMBL" id="CP145132">
    <property type="protein sequence ID" value="WWC55414.1"/>
    <property type="molecule type" value="Genomic_DNA"/>
</dbReference>
<accession>A0A1E9PJ20</accession>
<dbReference type="NCBIfam" id="NF041498">
    <property type="entry name" value="MobP2"/>
    <property type="match status" value="1"/>
</dbReference>
<dbReference type="EMBL" id="JAOTMY010000001">
    <property type="protein sequence ID" value="MCY3087166.1"/>
    <property type="molecule type" value="Genomic_DNA"/>
</dbReference>
<dbReference type="Proteomes" id="UP000250354">
    <property type="component" value="Chromosome"/>
</dbReference>
<protein>
    <submittedName>
        <fullName evidence="4">MobP2 family relaxase</fullName>
    </submittedName>
    <submittedName>
        <fullName evidence="3">Relaxase MobL</fullName>
    </submittedName>
</protein>
<gene>
    <name evidence="3" type="primary">mobL</name>
    <name evidence="4" type="synonym">mobP2</name>
    <name evidence="4" type="ORF">DBT44_0003650</name>
    <name evidence="3" type="ORF">ODY61_03405</name>
</gene>
<sequence length="509" mass="60447">MGSPGIILSGKFSLPNSGESYGGYADYLTRTEALERDKNSEERRKSEAKQIIDYHRMLRDPDIDKKDKDFGRYVYYTTRKYALDQKNKKNEKGEKILSGVFSDKLDQMTMKDKREFSKVLTEAQEKGSVMWEDVISFDNTYLEENGLYNSTTGELDEDRLQKATRKMMKKFAKLEDLHEPRWMASIHRNTDNIHIHLATVELEPSRKQVVVDNKKQPRGKRKQSSLDKMKTEFGTELLQMSELFYQVTDQRQKAVDDIRKYLEKRYEKDIYTQTIDYLDHIEGNDWHKKVKRNHVSYKKLDGEGKYRIDQVVKKVANEDETFRNDLEEYEQMIQLNNDIFKKMYGQKYDKKEEYLSTRTAELKERLGNRTLKELGKMKEERLQNSNNKQKEVKKDIWKDIKENRLPQEEIINKYKSSEPNVSSKQLKKIKSSYDNKKEKNQGVKDDKNGTSYSYKKSRYRSYTGVEKDLWVAGKKSERELSNALKRTMYQEKQRAMQSYQEMMADVERA</sequence>
<evidence type="ECO:0000313" key="6">
    <source>
        <dbReference type="Proteomes" id="UP001069047"/>
    </source>
</evidence>
<dbReference type="Pfam" id="PF18555">
    <property type="entry name" value="MobL"/>
    <property type="match status" value="1"/>
</dbReference>
<feature type="region of interest" description="Disordered" evidence="2">
    <location>
        <begin position="416"/>
        <end position="454"/>
    </location>
</feature>
<evidence type="ECO:0000313" key="4">
    <source>
        <dbReference type="EMBL" id="WWC55414.1"/>
    </source>
</evidence>
<dbReference type="RefSeq" id="WP_070559141.1">
    <property type="nucleotide sequence ID" value="NZ_CAJHLG010000004.1"/>
</dbReference>
<feature type="coiled-coil region" evidence="1">
    <location>
        <begin position="24"/>
        <end position="51"/>
    </location>
</feature>
<keyword evidence="1" id="KW-0175">Coiled coil</keyword>
<reference evidence="4" key="3">
    <citation type="submission" date="2024-02" db="EMBL/GenBank/DDBJ databases">
        <authorList>
            <person name="Choi B."/>
        </authorList>
    </citation>
    <scope>NUCLEOTIDE SEQUENCE</scope>
    <source>
        <strain evidence="4">UMB1016</strain>
    </source>
</reference>
<evidence type="ECO:0000313" key="5">
    <source>
        <dbReference type="Proteomes" id="UP000250354"/>
    </source>
</evidence>
<dbReference type="Proteomes" id="UP001069047">
    <property type="component" value="Unassembled WGS sequence"/>
</dbReference>
<reference evidence="4 5" key="1">
    <citation type="journal article" date="2020" name="J. Bacteriol.">
        <title>Aerococcus urinae Isolated from Women with Lower Urinary Tract Symptoms: In Vitro Aggregation and Genome Analysis.</title>
        <authorList>
            <person name="Hilt E.E."/>
            <person name="Putonti C."/>
            <person name="Thomas-White K."/>
            <person name="Lewis A.L."/>
            <person name="Visick K.L."/>
            <person name="Gilbert N.M."/>
            <person name="Wolfe A.J."/>
        </authorList>
    </citation>
    <scope>NUCLEOTIDE SEQUENCE [LARGE SCALE GENOMIC DNA]</scope>
    <source>
        <strain evidence="4 5">UMB1016</strain>
    </source>
</reference>
<feature type="compositionally biased region" description="Basic and acidic residues" evidence="2">
    <location>
        <begin position="431"/>
        <end position="448"/>
    </location>
</feature>
<dbReference type="InterPro" id="IPR041073">
    <property type="entry name" value="MobL"/>
</dbReference>
<reference evidence="3" key="2">
    <citation type="submission" date="2022-09" db="EMBL/GenBank/DDBJ databases">
        <title>Aerococcus urinae taxonomy study.</title>
        <authorList>
            <person name="Christensen J."/>
            <person name="Senneby E."/>
        </authorList>
    </citation>
    <scope>NUCLEOTIDE SEQUENCE</scope>
    <source>
        <strain evidence="3">LUND-41-B12</strain>
    </source>
</reference>
<dbReference type="InterPro" id="IPR048101">
    <property type="entry name" value="MobP2"/>
</dbReference>
<evidence type="ECO:0000256" key="2">
    <source>
        <dbReference type="SAM" id="MobiDB-lite"/>
    </source>
</evidence>
<dbReference type="AlphaFoldDB" id="A0A1E9PJ20"/>
<evidence type="ECO:0000256" key="1">
    <source>
        <dbReference type="SAM" id="Coils"/>
    </source>
</evidence>